<proteinExistence type="predicted"/>
<dbReference type="RefSeq" id="WP_008775247.1">
    <property type="nucleotide sequence ID" value="NZ_CAKJYZ010000002.1"/>
</dbReference>
<feature type="chain" id="PRO_5042681807" description="Outer membrane protein beta-barrel domain-containing protein" evidence="1">
    <location>
        <begin position="26"/>
        <end position="217"/>
    </location>
</feature>
<evidence type="ECO:0000313" key="6">
    <source>
        <dbReference type="Proteomes" id="UP000323717"/>
    </source>
</evidence>
<dbReference type="EMBL" id="VWLE01000050">
    <property type="protein sequence ID" value="KAA3953428.1"/>
    <property type="molecule type" value="Genomic_DNA"/>
</dbReference>
<dbReference type="AlphaFoldDB" id="A0A139KSU3"/>
<gene>
    <name evidence="4" type="ORF">DWX70_03380</name>
    <name evidence="2" type="ORF">F3D71_05910</name>
    <name evidence="3" type="ORF">PO382_16585</name>
</gene>
<dbReference type="EMBL" id="QRVZ01000002">
    <property type="protein sequence ID" value="RGS87507.1"/>
    <property type="molecule type" value="Genomic_DNA"/>
</dbReference>
<evidence type="ECO:0000313" key="4">
    <source>
        <dbReference type="EMBL" id="RGS87507.1"/>
    </source>
</evidence>
<reference evidence="3" key="3">
    <citation type="submission" date="2022-10" db="EMBL/GenBank/DDBJ databases">
        <title>Human gut microbiome strain richness.</title>
        <authorList>
            <person name="Chen-Liaw A."/>
        </authorList>
    </citation>
    <scope>NUCLEOTIDE SEQUENCE</scope>
    <source>
        <strain evidence="3">BSD2780120875st1_E1_BSD2780120875_150330</strain>
    </source>
</reference>
<organism evidence="4 5">
    <name type="scientific">Bacteroides ovatus</name>
    <dbReference type="NCBI Taxonomy" id="28116"/>
    <lineage>
        <taxon>Bacteria</taxon>
        <taxon>Pseudomonadati</taxon>
        <taxon>Bacteroidota</taxon>
        <taxon>Bacteroidia</taxon>
        <taxon>Bacteroidales</taxon>
        <taxon>Bacteroidaceae</taxon>
        <taxon>Bacteroides</taxon>
    </lineage>
</organism>
<accession>A0A139KSU3</accession>
<dbReference type="Proteomes" id="UP001219389">
    <property type="component" value="Unassembled WGS sequence"/>
</dbReference>
<reference evidence="4 5" key="1">
    <citation type="submission" date="2018-08" db="EMBL/GenBank/DDBJ databases">
        <title>A genome reference for cultivated species of the human gut microbiota.</title>
        <authorList>
            <person name="Zou Y."/>
            <person name="Xue W."/>
            <person name="Luo G."/>
        </authorList>
    </citation>
    <scope>NUCLEOTIDE SEQUENCE [LARGE SCALE GENOMIC DNA]</scope>
    <source>
        <strain evidence="4 5">AF20-9LB</strain>
    </source>
</reference>
<evidence type="ECO:0000256" key="1">
    <source>
        <dbReference type="SAM" id="SignalP"/>
    </source>
</evidence>
<evidence type="ECO:0000313" key="5">
    <source>
        <dbReference type="Proteomes" id="UP000266492"/>
    </source>
</evidence>
<dbReference type="STRING" id="28116.Bovatus_03042"/>
<dbReference type="InterPro" id="IPR011250">
    <property type="entry name" value="OMP/PagP_B-barrel"/>
</dbReference>
<protein>
    <recommendedName>
        <fullName evidence="7">Outer membrane protein beta-barrel domain-containing protein</fullName>
    </recommendedName>
</protein>
<evidence type="ECO:0008006" key="7">
    <source>
        <dbReference type="Google" id="ProtNLM"/>
    </source>
</evidence>
<dbReference type="EMBL" id="JAQNZF010000023">
    <property type="protein sequence ID" value="MDC2743839.1"/>
    <property type="molecule type" value="Genomic_DNA"/>
</dbReference>
<evidence type="ECO:0000313" key="2">
    <source>
        <dbReference type="EMBL" id="KAA3953428.1"/>
    </source>
</evidence>
<dbReference type="Proteomes" id="UP000266492">
    <property type="component" value="Unassembled WGS sequence"/>
</dbReference>
<name>A0A139KSU3_BACOV</name>
<feature type="signal peptide" evidence="1">
    <location>
        <begin position="1"/>
        <end position="25"/>
    </location>
</feature>
<evidence type="ECO:0000313" key="3">
    <source>
        <dbReference type="EMBL" id="MDC2743839.1"/>
    </source>
</evidence>
<reference evidence="2 6" key="2">
    <citation type="journal article" date="2019" name="Nat. Med.">
        <title>A library of human gut bacterial isolates paired with longitudinal multiomics data enables mechanistic microbiome research.</title>
        <authorList>
            <person name="Poyet M."/>
            <person name="Groussin M."/>
            <person name="Gibbons S.M."/>
            <person name="Avila-Pacheco J."/>
            <person name="Jiang X."/>
            <person name="Kearney S.M."/>
            <person name="Perrotta A.R."/>
            <person name="Berdy B."/>
            <person name="Zhao S."/>
            <person name="Lieberman T.D."/>
            <person name="Swanson P.K."/>
            <person name="Smith M."/>
            <person name="Roesemann S."/>
            <person name="Alexander J.E."/>
            <person name="Rich S.A."/>
            <person name="Livny J."/>
            <person name="Vlamakis H."/>
            <person name="Clish C."/>
            <person name="Bullock K."/>
            <person name="Deik A."/>
            <person name="Scott J."/>
            <person name="Pierce K.A."/>
            <person name="Xavier R.J."/>
            <person name="Alm E.J."/>
        </authorList>
    </citation>
    <scope>NUCLEOTIDE SEQUENCE [LARGE SCALE GENOMIC DNA]</scope>
    <source>
        <strain evidence="2 6">BIOML-A163</strain>
    </source>
</reference>
<comment type="caution">
    <text evidence="4">The sequence shown here is derived from an EMBL/GenBank/DDBJ whole genome shotgun (WGS) entry which is preliminary data.</text>
</comment>
<dbReference type="SUPFAM" id="SSF56925">
    <property type="entry name" value="OMPA-like"/>
    <property type="match status" value="1"/>
</dbReference>
<keyword evidence="1" id="KW-0732">Signal</keyword>
<dbReference type="PROSITE" id="PS51257">
    <property type="entry name" value="PROKAR_LIPOPROTEIN"/>
    <property type="match status" value="1"/>
</dbReference>
<sequence>MNQTLIKAILLLIAFTLSCHTPLFSQRDFERHEFSFHAGYGVMFHHPPTLTLSTHSYQRTLAQGVSWDGQYNFRPLKRFVFGGIYSGFSSKGSHPEGKDHLWVHFIGTQIGMCNANTKHWQIRVTTGPGGVILRNNSEVFGKTRKVKAFTIGLLTNANLTYKLNPNLGVSLGVQYMYSELLRMRTHYHGERVIVKLDGNDDTNLTRINFTTGLSYYF</sequence>
<dbReference type="Proteomes" id="UP000323717">
    <property type="component" value="Unassembled WGS sequence"/>
</dbReference>